<gene>
    <name evidence="2" type="ORF">NA8A_02340</name>
</gene>
<keyword evidence="2" id="KW-0808">Transferase</keyword>
<dbReference type="CDD" id="cd06532">
    <property type="entry name" value="Glyco_transf_25"/>
    <property type="match status" value="1"/>
</dbReference>
<accession>K2P3D7</accession>
<dbReference type="STRING" id="721133.SAMN05216176_102473"/>
<dbReference type="GO" id="GO:0016740">
    <property type="term" value="F:transferase activity"/>
    <property type="evidence" value="ECO:0007669"/>
    <property type="project" value="UniProtKB-KW"/>
</dbReference>
<evidence type="ECO:0000259" key="1">
    <source>
        <dbReference type="Pfam" id="PF01755"/>
    </source>
</evidence>
<reference evidence="2 3" key="1">
    <citation type="journal article" date="2012" name="J. Bacteriol.">
        <title>Genome Sequence of Nitratireductor indicus Type Strain C115.</title>
        <authorList>
            <person name="Lai Q."/>
            <person name="Li G."/>
            <person name="Yu Z."/>
            <person name="Shao Z."/>
        </authorList>
    </citation>
    <scope>NUCLEOTIDE SEQUENCE [LARGE SCALE GENOMIC DNA]</scope>
    <source>
        <strain evidence="2 3">C115</strain>
    </source>
</reference>
<proteinExistence type="predicted"/>
<evidence type="ECO:0000313" key="3">
    <source>
        <dbReference type="Proteomes" id="UP000007374"/>
    </source>
</evidence>
<dbReference type="Proteomes" id="UP000007374">
    <property type="component" value="Unassembled WGS sequence"/>
</dbReference>
<organism evidence="2 3">
    <name type="scientific">Nitratireductor indicus C115</name>
    <dbReference type="NCBI Taxonomy" id="1231190"/>
    <lineage>
        <taxon>Bacteria</taxon>
        <taxon>Pseudomonadati</taxon>
        <taxon>Pseudomonadota</taxon>
        <taxon>Alphaproteobacteria</taxon>
        <taxon>Hyphomicrobiales</taxon>
        <taxon>Phyllobacteriaceae</taxon>
        <taxon>Nitratireductor</taxon>
    </lineage>
</organism>
<dbReference type="RefSeq" id="WP_009755791.1">
    <property type="nucleotide sequence ID" value="NZ_AMSI01000001.1"/>
</dbReference>
<feature type="domain" description="Glycosyl transferase family 25" evidence="1">
    <location>
        <begin position="2"/>
        <end position="167"/>
    </location>
</feature>
<dbReference type="AlphaFoldDB" id="K2P3D7"/>
<keyword evidence="3" id="KW-1185">Reference proteome</keyword>
<dbReference type="eggNOG" id="COG3306">
    <property type="taxonomic scope" value="Bacteria"/>
</dbReference>
<dbReference type="EMBL" id="AMSI01000001">
    <property type="protein sequence ID" value="EKF44544.1"/>
    <property type="molecule type" value="Genomic_DNA"/>
</dbReference>
<protein>
    <submittedName>
        <fullName evidence="2">Glycosyl transferase family protein</fullName>
    </submittedName>
</protein>
<dbReference type="PATRIC" id="fig|1231190.3.peg.495"/>
<sequence>MHIYIINLDRSAGRMDFMREQCEALSLDFERVPAVDGKAIDPGTLKRHGLMPGATACFMSHRLAWQRLISSPHQRALILEDDAELLPSLAELIHEDGWFPQQADVVRVEATGQKQLLSMDAIALSGERVLRRLHSDSWGCAGYIITRSAAERLLDITEDFTEAVDLVVFGHDFVRDAVIYQMAPAPLKQKSMFQEEATGAFRSTIDAERFDANKRKIQAPKSGIAQKLKRELLRPFRQARAFYRRIKGIERFKFDRVTFG</sequence>
<evidence type="ECO:0000313" key="2">
    <source>
        <dbReference type="EMBL" id="EKF44544.1"/>
    </source>
</evidence>
<dbReference type="Pfam" id="PF01755">
    <property type="entry name" value="Glyco_transf_25"/>
    <property type="match status" value="1"/>
</dbReference>
<name>K2P3D7_9HYPH</name>
<dbReference type="OrthoDB" id="259382at2"/>
<dbReference type="InterPro" id="IPR002654">
    <property type="entry name" value="Glyco_trans_25"/>
</dbReference>
<comment type="caution">
    <text evidence="2">The sequence shown here is derived from an EMBL/GenBank/DDBJ whole genome shotgun (WGS) entry which is preliminary data.</text>
</comment>